<feature type="transmembrane region" description="Helical" evidence="1">
    <location>
        <begin position="57"/>
        <end position="75"/>
    </location>
</feature>
<dbReference type="AlphaFoldDB" id="A0A812E9E1"/>
<accession>A0A812E9E1</accession>
<dbReference type="EMBL" id="CAHIKZ030004986">
    <property type="protein sequence ID" value="CAE1317975.1"/>
    <property type="molecule type" value="Genomic_DNA"/>
</dbReference>
<keyword evidence="1" id="KW-1133">Transmembrane helix</keyword>
<keyword evidence="1" id="KW-0472">Membrane</keyword>
<keyword evidence="1" id="KW-0812">Transmembrane</keyword>
<evidence type="ECO:0000256" key="1">
    <source>
        <dbReference type="SAM" id="Phobius"/>
    </source>
</evidence>
<name>A0A812E9E1_ACAPH</name>
<dbReference type="Proteomes" id="UP000597762">
    <property type="component" value="Unassembled WGS sequence"/>
</dbReference>
<feature type="transmembrane region" description="Helical" evidence="1">
    <location>
        <begin position="30"/>
        <end position="50"/>
    </location>
</feature>
<organism evidence="2 3">
    <name type="scientific">Acanthosepion pharaonis</name>
    <name type="common">Pharaoh cuttlefish</name>
    <name type="synonym">Sepia pharaonis</name>
    <dbReference type="NCBI Taxonomy" id="158019"/>
    <lineage>
        <taxon>Eukaryota</taxon>
        <taxon>Metazoa</taxon>
        <taxon>Spiralia</taxon>
        <taxon>Lophotrochozoa</taxon>
        <taxon>Mollusca</taxon>
        <taxon>Cephalopoda</taxon>
        <taxon>Coleoidea</taxon>
        <taxon>Decapodiformes</taxon>
        <taxon>Sepiida</taxon>
        <taxon>Sepiina</taxon>
        <taxon>Sepiidae</taxon>
        <taxon>Acanthosepion</taxon>
    </lineage>
</organism>
<protein>
    <submittedName>
        <fullName evidence="2">Uncharacterized protein</fullName>
    </submittedName>
</protein>
<keyword evidence="3" id="KW-1185">Reference proteome</keyword>
<evidence type="ECO:0000313" key="3">
    <source>
        <dbReference type="Proteomes" id="UP000597762"/>
    </source>
</evidence>
<reference evidence="2" key="1">
    <citation type="submission" date="2021-01" db="EMBL/GenBank/DDBJ databases">
        <authorList>
            <person name="Li R."/>
            <person name="Bekaert M."/>
        </authorList>
    </citation>
    <scope>NUCLEOTIDE SEQUENCE</scope>
    <source>
        <strain evidence="2">Farmed</strain>
    </source>
</reference>
<proteinExistence type="predicted"/>
<gene>
    <name evidence="2" type="ORF">SPHA_68501</name>
</gene>
<comment type="caution">
    <text evidence="2">The sequence shown here is derived from an EMBL/GenBank/DDBJ whole genome shotgun (WGS) entry which is preliminary data.</text>
</comment>
<evidence type="ECO:0000313" key="2">
    <source>
        <dbReference type="EMBL" id="CAE1317975.1"/>
    </source>
</evidence>
<feature type="transmembrane region" description="Helical" evidence="1">
    <location>
        <begin position="81"/>
        <end position="100"/>
    </location>
</feature>
<sequence length="177" mass="20250">MCNGKTSYKIKKKIADVFHSLTLSRSSLSLLLPPLLPSTPFLSLLYFFLFDHTHLSLLSPLLHILLSLYLLRILSPFSHSPMSPFLLTFFLTPVSFFFFFHPHSPLFSISFFSSPRQRHVCFLPIRLLSRNVSHSFPSLFFLRIIKKSLSLSLSLTHSMSHSIFPSFSFTLLPSLSA</sequence>